<keyword evidence="1" id="KW-0378">Hydrolase</keyword>
<reference evidence="4" key="1">
    <citation type="submission" date="2023-07" db="EMBL/GenBank/DDBJ databases">
        <title>In vitro acaricidal activity of Serratia ureilytica strains isolated from Mimosa pudica nodules againts the dust mite Tyrophagus putrescentiae.</title>
        <authorList>
            <person name="Wong-Villareal A."/>
            <person name="Cerqueda-Garcia D."/>
        </authorList>
    </citation>
    <scope>NUCLEOTIDE SEQUENCE</scope>
    <source>
        <strain evidence="4">UTS2</strain>
    </source>
</reference>
<evidence type="ECO:0000256" key="1">
    <source>
        <dbReference type="ARBA" id="ARBA00022801"/>
    </source>
</evidence>
<dbReference type="SUPFAM" id="SSF52799">
    <property type="entry name" value="(Phosphotyrosine protein) phosphatases II"/>
    <property type="match status" value="1"/>
</dbReference>
<dbReference type="RefSeq" id="WP_262943301.1">
    <property type="nucleotide sequence ID" value="NZ_JAIQCT010000047.1"/>
</dbReference>
<evidence type="ECO:0000313" key="5">
    <source>
        <dbReference type="Proteomes" id="UP001177872"/>
    </source>
</evidence>
<protein>
    <recommendedName>
        <fullName evidence="3">Tyrosine specific protein phosphatases domain-containing protein</fullName>
    </recommendedName>
</protein>
<dbReference type="InterPro" id="IPR029021">
    <property type="entry name" value="Prot-tyrosine_phosphatase-like"/>
</dbReference>
<comment type="caution">
    <text evidence="4">The sequence shown here is derived from an EMBL/GenBank/DDBJ whole genome shotgun (WGS) entry which is preliminary data.</text>
</comment>
<dbReference type="Pfam" id="PF22784">
    <property type="entry name" value="PTP-SAK"/>
    <property type="match status" value="1"/>
</dbReference>
<dbReference type="InterPro" id="IPR016130">
    <property type="entry name" value="Tyr_Pase_AS"/>
</dbReference>
<dbReference type="Proteomes" id="UP001177872">
    <property type="component" value="Unassembled WGS sequence"/>
</dbReference>
<feature type="region of interest" description="Disordered" evidence="2">
    <location>
        <begin position="1"/>
        <end position="31"/>
    </location>
</feature>
<proteinExistence type="predicted"/>
<dbReference type="PROSITE" id="PS00383">
    <property type="entry name" value="TYR_PHOSPHATASE_1"/>
    <property type="match status" value="1"/>
</dbReference>
<keyword evidence="5" id="KW-1185">Reference proteome</keyword>
<feature type="domain" description="Tyrosine specific protein phosphatases" evidence="3">
    <location>
        <begin position="157"/>
        <end position="221"/>
    </location>
</feature>
<accession>A0ABU0VR08</accession>
<evidence type="ECO:0000313" key="4">
    <source>
        <dbReference type="EMBL" id="MDQ1863872.1"/>
    </source>
</evidence>
<dbReference type="InterPro" id="IPR000387">
    <property type="entry name" value="Tyr_Pase_dom"/>
</dbReference>
<name>A0ABU0VR08_9GAMM</name>
<gene>
    <name evidence="4" type="ORF">Q6237_23090</name>
</gene>
<dbReference type="InterPro" id="IPR057023">
    <property type="entry name" value="PTP-SAK"/>
</dbReference>
<evidence type="ECO:0000259" key="3">
    <source>
        <dbReference type="PROSITE" id="PS50056"/>
    </source>
</evidence>
<organism evidence="4 5">
    <name type="scientific">Serratia ureilytica</name>
    <dbReference type="NCBI Taxonomy" id="300181"/>
    <lineage>
        <taxon>Bacteria</taxon>
        <taxon>Pseudomonadati</taxon>
        <taxon>Pseudomonadota</taxon>
        <taxon>Gammaproteobacteria</taxon>
        <taxon>Enterobacterales</taxon>
        <taxon>Yersiniaceae</taxon>
        <taxon>Serratia</taxon>
    </lineage>
</organism>
<evidence type="ECO:0000256" key="2">
    <source>
        <dbReference type="SAM" id="MobiDB-lite"/>
    </source>
</evidence>
<dbReference type="EMBL" id="JAVCZN010000014">
    <property type="protein sequence ID" value="MDQ1863872.1"/>
    <property type="molecule type" value="Genomic_DNA"/>
</dbReference>
<dbReference type="PROSITE" id="PS50056">
    <property type="entry name" value="TYR_PHOSPHATASE_2"/>
    <property type="match status" value="1"/>
</dbReference>
<feature type="compositionally biased region" description="Basic and acidic residues" evidence="2">
    <location>
        <begin position="14"/>
        <end position="23"/>
    </location>
</feature>
<sequence length="288" mass="32355">MYKNAQAKSVKPKQKTETIHQESHGATVNSQLAAQPNKQMTLAGSSKSHPIANLKVHPEMRIASMARLTKNNYSSDYRESFEILAKELKQQRVQVVISLDDEMSKLETKSEPGVSLAAMAKESFAKNGIDYVVEKPFFIRDAYAFPDNAVEDNKKIKNLYMLCQYISDARKYHRGKIIAVHCGAGDGRSGTVKSAYLIFESLGSKDNPYHEEVVKGEKIERVVTKLNDSFLPDVARSWVYPMVKASISKIRILHKDAVERTSDVAMLNAFSEYVSKKTLTTEDARSKK</sequence>
<dbReference type="Gene3D" id="3.90.190.10">
    <property type="entry name" value="Protein tyrosine phosphatase superfamily"/>
    <property type="match status" value="1"/>
</dbReference>